<protein>
    <submittedName>
        <fullName evidence="1">Uncharacterized protein</fullName>
    </submittedName>
</protein>
<proteinExistence type="predicted"/>
<organism evidence="1 2">
    <name type="scientific">Neisseria mucosa</name>
    <dbReference type="NCBI Taxonomy" id="488"/>
    <lineage>
        <taxon>Bacteria</taxon>
        <taxon>Pseudomonadati</taxon>
        <taxon>Pseudomonadota</taxon>
        <taxon>Betaproteobacteria</taxon>
        <taxon>Neisseriales</taxon>
        <taxon>Neisseriaceae</taxon>
        <taxon>Neisseria</taxon>
    </lineage>
</organism>
<dbReference type="RefSeq" id="WP_285046837.1">
    <property type="nucleotide sequence ID" value="NZ_JASOLC010000062.1"/>
</dbReference>
<dbReference type="Proteomes" id="UP001240589">
    <property type="component" value="Unassembled WGS sequence"/>
</dbReference>
<dbReference type="EMBL" id="JASPBL010000063">
    <property type="protein sequence ID" value="MDK8362605.1"/>
    <property type="molecule type" value="Genomic_DNA"/>
</dbReference>
<gene>
    <name evidence="1" type="ORF">QP792_10480</name>
</gene>
<name>A0AAW6ZBJ2_NEIMU</name>
<evidence type="ECO:0000313" key="1">
    <source>
        <dbReference type="EMBL" id="MDK8362605.1"/>
    </source>
</evidence>
<comment type="caution">
    <text evidence="1">The sequence shown here is derived from an EMBL/GenBank/DDBJ whole genome shotgun (WGS) entry which is preliminary data.</text>
</comment>
<accession>A0AAW6ZBJ2</accession>
<dbReference type="AlphaFoldDB" id="A0AAW6ZBJ2"/>
<sequence>MNEKVFISGSIAIKRLPQVVCSRLENIMAKNMWVLVGDAQGIDILIQNFFEEKNYYNIIVYSIYQNPRNLRSQKFQIQTIDVPDDVKKERERQHYKDKQMSEDSDYSLVIWDGESKGSFSNIIRALELNKKIVVYLSREQRFIAQDKCTIPEIEFIYRKYHGYTSSEIFEYLQRERIGNFDKIQDFNNFLITNKIIVKNEKKKYEPCPELSQEKIDRYFIKTKYKGKETGINYTDDLIEWIEKEVKTLSIDECSSKQESLF</sequence>
<reference evidence="1" key="1">
    <citation type="submission" date="2023-05" db="EMBL/GenBank/DDBJ databases">
        <title>Genomic Catalog of Human Bladder Bacteria.</title>
        <authorList>
            <person name="Du J."/>
        </authorList>
    </citation>
    <scope>NUCLEOTIDE SEQUENCE</scope>
    <source>
        <strain evidence="1">UMB7974B</strain>
    </source>
</reference>
<evidence type="ECO:0000313" key="2">
    <source>
        <dbReference type="Proteomes" id="UP001240589"/>
    </source>
</evidence>